<accession>K0R1Z7</accession>
<dbReference type="EMBL" id="AGNL01047679">
    <property type="protein sequence ID" value="EJK46558.1"/>
    <property type="molecule type" value="Genomic_DNA"/>
</dbReference>
<comment type="caution">
    <text evidence="1">The sequence shown here is derived from an EMBL/GenBank/DDBJ whole genome shotgun (WGS) entry which is preliminary data.</text>
</comment>
<keyword evidence="2" id="KW-1185">Reference proteome</keyword>
<proteinExistence type="predicted"/>
<organism evidence="1 2">
    <name type="scientific">Thalassiosira oceanica</name>
    <name type="common">Marine diatom</name>
    <dbReference type="NCBI Taxonomy" id="159749"/>
    <lineage>
        <taxon>Eukaryota</taxon>
        <taxon>Sar</taxon>
        <taxon>Stramenopiles</taxon>
        <taxon>Ochrophyta</taxon>
        <taxon>Bacillariophyta</taxon>
        <taxon>Coscinodiscophyceae</taxon>
        <taxon>Thalassiosirophycidae</taxon>
        <taxon>Thalassiosirales</taxon>
        <taxon>Thalassiosiraceae</taxon>
        <taxon>Thalassiosira</taxon>
    </lineage>
</organism>
<gene>
    <name evidence="1" type="ORF">THAOC_34770</name>
</gene>
<sequence length="262" mass="28699">MKLVQGALVASLSAASLSTSLSAAREVGRGRRRMDADYDLEDLVGLDDEAGYAEVARKFVGINPLNGIGSGFPVIGDEVPRITSPEFPMRAPFSNDGRNDMCTCDCKPSPDGVGCVGYGAIQFRWSNMLWKDPVSGDWDGRMQCWQPDPEFDPVDPMPMPPPNEFNFLGSDRRIYPGGPVIFVIAGTDDMTTNDLSGVFRQGHDAVSCRAGLSDYFRNDQGAEVDTTTCAYRCRNADTYIEWLEYCAADEEDTSLGFSGYDM</sequence>
<dbReference type="Proteomes" id="UP000266841">
    <property type="component" value="Unassembled WGS sequence"/>
</dbReference>
<reference evidence="1 2" key="1">
    <citation type="journal article" date="2012" name="Genome Biol.">
        <title>Genome and low-iron response of an oceanic diatom adapted to chronic iron limitation.</title>
        <authorList>
            <person name="Lommer M."/>
            <person name="Specht M."/>
            <person name="Roy A.S."/>
            <person name="Kraemer L."/>
            <person name="Andreson R."/>
            <person name="Gutowska M.A."/>
            <person name="Wolf J."/>
            <person name="Bergner S.V."/>
            <person name="Schilhabel M.B."/>
            <person name="Klostermeier U.C."/>
            <person name="Beiko R.G."/>
            <person name="Rosenstiel P."/>
            <person name="Hippler M."/>
            <person name="Laroche J."/>
        </authorList>
    </citation>
    <scope>NUCLEOTIDE SEQUENCE [LARGE SCALE GENOMIC DNA]</scope>
    <source>
        <strain evidence="1 2">CCMP1005</strain>
    </source>
</reference>
<protein>
    <submittedName>
        <fullName evidence="1">Uncharacterized protein</fullName>
    </submittedName>
</protein>
<dbReference type="OrthoDB" id="52063at2759"/>
<dbReference type="AlphaFoldDB" id="K0R1Z7"/>
<evidence type="ECO:0000313" key="1">
    <source>
        <dbReference type="EMBL" id="EJK46558.1"/>
    </source>
</evidence>
<name>K0R1Z7_THAOC</name>
<evidence type="ECO:0000313" key="2">
    <source>
        <dbReference type="Proteomes" id="UP000266841"/>
    </source>
</evidence>